<evidence type="ECO:0000256" key="5">
    <source>
        <dbReference type="ARBA" id="ARBA00022695"/>
    </source>
</evidence>
<reference evidence="15" key="1">
    <citation type="submission" date="2020-04" db="EMBL/GenBank/DDBJ databases">
        <title>Genomes of microviruses in a sewage oxidation pond.</title>
        <authorList>
            <person name="Schreck J."/>
            <person name="Kraberger S."/>
            <person name="Scotch M."/>
            <person name="Halden R.U."/>
            <person name="Varsani A."/>
        </authorList>
    </citation>
    <scope>NUCLEOTIDE SEQUENCE</scope>
    <source>
        <strain evidence="15">6433_305</strain>
    </source>
</reference>
<evidence type="ECO:0000256" key="6">
    <source>
        <dbReference type="ARBA" id="ARBA00022705"/>
    </source>
</evidence>
<dbReference type="GO" id="GO:0046872">
    <property type="term" value="F:metal ion binding"/>
    <property type="evidence" value="ECO:0007669"/>
    <property type="project" value="UniProtKB-KW"/>
</dbReference>
<dbReference type="InterPro" id="IPR001301">
    <property type="entry name" value="Gemini_AL1_CLV"/>
</dbReference>
<evidence type="ECO:0000256" key="3">
    <source>
        <dbReference type="ARBA" id="ARBA00022562"/>
    </source>
</evidence>
<evidence type="ECO:0000256" key="7">
    <source>
        <dbReference type="ARBA" id="ARBA00022722"/>
    </source>
</evidence>
<keyword evidence="9" id="KW-0547">Nucleotide-binding</keyword>
<keyword evidence="8" id="KW-0479">Metal-binding</keyword>
<dbReference type="GO" id="GO:0016779">
    <property type="term" value="F:nucleotidyltransferase activity"/>
    <property type="evidence" value="ECO:0007669"/>
    <property type="project" value="UniProtKB-KW"/>
</dbReference>
<keyword evidence="12" id="KW-0190">Covalent protein-DNA linkage</keyword>
<dbReference type="Pfam" id="PF00799">
    <property type="entry name" value="Gemini_AL1"/>
    <property type="match status" value="1"/>
</dbReference>
<keyword evidence="5" id="KW-0548">Nucleotidyltransferase</keyword>
<organism evidence="15">
    <name type="scientific">Genomoviridae sp</name>
    <dbReference type="NCBI Taxonomy" id="2202565"/>
    <lineage>
        <taxon>Viruses</taxon>
        <taxon>Monodnaviria</taxon>
        <taxon>Shotokuvirae</taxon>
        <taxon>Cressdnaviricota</taxon>
        <taxon>Repensiviricetes</taxon>
        <taxon>Geplafuvirales</taxon>
        <taxon>Genomoviridae</taxon>
    </lineage>
</organism>
<keyword evidence="13" id="KW-0238">DNA-binding</keyword>
<comment type="subcellular location">
    <subcellularLocation>
        <location evidence="1">Host nucleus</location>
    </subcellularLocation>
</comment>
<dbReference type="EMBL" id="MT309877">
    <property type="protein sequence ID" value="QJB18670.1"/>
    <property type="molecule type" value="Genomic_DNA"/>
</dbReference>
<dbReference type="EMBL" id="MW678891">
    <property type="protein sequence ID" value="QXN75497.1"/>
    <property type="molecule type" value="Genomic_DNA"/>
</dbReference>
<dbReference type="GO" id="GO:0006260">
    <property type="term" value="P:DNA replication"/>
    <property type="evidence" value="ECO:0007669"/>
    <property type="project" value="UniProtKB-KW"/>
</dbReference>
<evidence type="ECO:0000313" key="15">
    <source>
        <dbReference type="EMBL" id="QJB18670.1"/>
    </source>
</evidence>
<evidence type="ECO:0000256" key="4">
    <source>
        <dbReference type="ARBA" id="ARBA00022679"/>
    </source>
</evidence>
<dbReference type="GO" id="GO:0005198">
    <property type="term" value="F:structural molecule activity"/>
    <property type="evidence" value="ECO:0007669"/>
    <property type="project" value="InterPro"/>
</dbReference>
<dbReference type="SUPFAM" id="SSF55464">
    <property type="entry name" value="Origin of replication-binding domain, RBD-like"/>
    <property type="match status" value="1"/>
</dbReference>
<evidence type="ECO:0000256" key="2">
    <source>
        <dbReference type="ARBA" id="ARBA00014531"/>
    </source>
</evidence>
<dbReference type="Gene3D" id="3.40.1310.20">
    <property type="match status" value="1"/>
</dbReference>
<dbReference type="PROSITE" id="PS52020">
    <property type="entry name" value="CRESS_DNA_REP"/>
    <property type="match status" value="1"/>
</dbReference>
<evidence type="ECO:0000256" key="10">
    <source>
        <dbReference type="ARBA" id="ARBA00022759"/>
    </source>
</evidence>
<evidence type="ECO:0000256" key="1">
    <source>
        <dbReference type="ARBA" id="ARBA00004147"/>
    </source>
</evidence>
<evidence type="ECO:0000256" key="9">
    <source>
        <dbReference type="ARBA" id="ARBA00022741"/>
    </source>
</evidence>
<keyword evidence="11" id="KW-0378">Hydrolase</keyword>
<evidence type="ECO:0000256" key="11">
    <source>
        <dbReference type="ARBA" id="ARBA00022801"/>
    </source>
</evidence>
<dbReference type="GO" id="GO:0000166">
    <property type="term" value="F:nucleotide binding"/>
    <property type="evidence" value="ECO:0007669"/>
    <property type="project" value="UniProtKB-KW"/>
</dbReference>
<keyword evidence="4" id="KW-0808">Transferase</keyword>
<dbReference type="GO" id="GO:0003677">
    <property type="term" value="F:DNA binding"/>
    <property type="evidence" value="ECO:0007669"/>
    <property type="project" value="UniProtKB-KW"/>
</dbReference>
<dbReference type="SUPFAM" id="SSF52540">
    <property type="entry name" value="P-loop containing nucleoside triphosphate hydrolases"/>
    <property type="match status" value="1"/>
</dbReference>
<keyword evidence="3" id="KW-1048">Host nucleus</keyword>
<keyword evidence="10" id="KW-0255">Endonuclease</keyword>
<keyword evidence="6" id="KW-0235">DNA replication</keyword>
<dbReference type="InterPro" id="IPR049912">
    <property type="entry name" value="CRESS_DNA_REP"/>
</dbReference>
<protein>
    <recommendedName>
        <fullName evidence="2">Replication-associated protein</fullName>
    </recommendedName>
</protein>
<dbReference type="GO" id="GO:0042025">
    <property type="term" value="C:host cell nucleus"/>
    <property type="evidence" value="ECO:0007669"/>
    <property type="project" value="UniProtKB-SubCell"/>
</dbReference>
<keyword evidence="7" id="KW-0540">Nuclease</keyword>
<dbReference type="Pfam" id="PF08283">
    <property type="entry name" value="Gemini_AL1_M"/>
    <property type="match status" value="1"/>
</dbReference>
<proteinExistence type="predicted"/>
<evidence type="ECO:0000259" key="14">
    <source>
        <dbReference type="PROSITE" id="PS52020"/>
    </source>
</evidence>
<feature type="domain" description="CRESS-DNA virus Rep endonuclease" evidence="14">
    <location>
        <begin position="5"/>
        <end position="115"/>
    </location>
</feature>
<evidence type="ECO:0000256" key="8">
    <source>
        <dbReference type="ARBA" id="ARBA00022723"/>
    </source>
</evidence>
<evidence type="ECO:0000313" key="16">
    <source>
        <dbReference type="EMBL" id="QXN75497.1"/>
    </source>
</evidence>
<accession>A0A858NF64</accession>
<sequence length="326" mass="37392">MTRFRLRAKIFFLTYSQIGEDVIEELRSTPTQHLRFIEEVLGTPSDYRLARESHQDGASHLHCVVGYAETQLVNSASLFDYRGAHPNIKSIRGTIKKPWNYAGKDGDIIHELGGPNGGDSGTGGSIAERWSHAIDAPTEDEFFERVRMADPRSYVLFNRAIVQYANKIYRKPREYTSPRFRLVGGHRIEEWLSQSDLGRRGGERRQSLIIWGPSRTGKTVWARSLGRQIYMNGHLNIDKYDDEADYAIFDDISGGFQFFPSYKGWLGCQEEFECTDKYRAKTTIYWGRPTIMCMNSDPLADPHVDVAWLMLNCMIVHIEDPLVEII</sequence>
<name>A0A858NF64_9VIRU</name>
<dbReference type="PRINTS" id="PR00228">
    <property type="entry name" value="GEMCOATCLVL1"/>
</dbReference>
<evidence type="ECO:0000256" key="12">
    <source>
        <dbReference type="ARBA" id="ARBA00023124"/>
    </source>
</evidence>
<dbReference type="InterPro" id="IPR027417">
    <property type="entry name" value="P-loop_NTPase"/>
</dbReference>
<dbReference type="Gene3D" id="3.40.50.300">
    <property type="entry name" value="P-loop containing nucleotide triphosphate hydrolases"/>
    <property type="match status" value="1"/>
</dbReference>
<reference evidence="16" key="2">
    <citation type="submission" date="2021-02" db="EMBL/GenBank/DDBJ databases">
        <title>Agricultural practices are the primary influencer of seasonal variation in a dryland aerobiome.</title>
        <authorList>
            <person name="Finn D.R."/>
            <person name="Maldonado J."/>
            <person name="Schmidlin K."/>
            <person name="Kraberger S."/>
            <person name="Fontenele R.S."/>
            <person name="Herckes P."/>
            <person name="Fraser M."/>
            <person name="Garcia-Pichel F."/>
            <person name="Varsani A."/>
        </authorList>
    </citation>
    <scope>NUCLEOTIDE SEQUENCE</scope>
    <source>
        <strain evidence="16">D5_1135</strain>
    </source>
</reference>
<dbReference type="InterPro" id="IPR022692">
    <property type="entry name" value="Gemini_AL1_REP_central"/>
</dbReference>
<evidence type="ECO:0000256" key="13">
    <source>
        <dbReference type="ARBA" id="ARBA00023125"/>
    </source>
</evidence>
<dbReference type="GO" id="GO:0016888">
    <property type="term" value="F:DNA endonuclease activity, producing 5'-phosphomonoesters"/>
    <property type="evidence" value="ECO:0007669"/>
    <property type="project" value="InterPro"/>
</dbReference>